<evidence type="ECO:0000256" key="1">
    <source>
        <dbReference type="SAM" id="Coils"/>
    </source>
</evidence>
<feature type="transmembrane region" description="Helical" evidence="3">
    <location>
        <begin position="6"/>
        <end position="25"/>
    </location>
</feature>
<dbReference type="SUPFAM" id="SSF47090">
    <property type="entry name" value="PGBD-like"/>
    <property type="match status" value="1"/>
</dbReference>
<reference evidence="5 6" key="1">
    <citation type="submission" date="2019-04" db="EMBL/GenBank/DDBJ databases">
        <authorList>
            <person name="Feng G."/>
            <person name="Zhu H."/>
        </authorList>
    </citation>
    <scope>NUCLEOTIDE SEQUENCE [LARGE SCALE GENOMIC DNA]</scope>
    <source>
        <strain evidence="5 6">6HR-1</strain>
    </source>
</reference>
<evidence type="ECO:0000313" key="6">
    <source>
        <dbReference type="Proteomes" id="UP000297535"/>
    </source>
</evidence>
<dbReference type="InterPro" id="IPR036365">
    <property type="entry name" value="PGBD-like_sf"/>
</dbReference>
<evidence type="ECO:0000256" key="2">
    <source>
        <dbReference type="SAM" id="MobiDB-lite"/>
    </source>
</evidence>
<keyword evidence="3" id="KW-1133">Transmembrane helix</keyword>
<dbReference type="OrthoDB" id="7987476at2"/>
<evidence type="ECO:0000259" key="4">
    <source>
        <dbReference type="Pfam" id="PF01471"/>
    </source>
</evidence>
<protein>
    <recommendedName>
        <fullName evidence="4">Peptidoglycan binding-like domain-containing protein</fullName>
    </recommendedName>
</protein>
<dbReference type="Proteomes" id="UP000297535">
    <property type="component" value="Unassembled WGS sequence"/>
</dbReference>
<proteinExistence type="predicted"/>
<feature type="domain" description="Peptidoglycan binding-like" evidence="4">
    <location>
        <begin position="522"/>
        <end position="576"/>
    </location>
</feature>
<keyword evidence="3" id="KW-0472">Membrane</keyword>
<feature type="region of interest" description="Disordered" evidence="2">
    <location>
        <begin position="495"/>
        <end position="515"/>
    </location>
</feature>
<feature type="region of interest" description="Disordered" evidence="2">
    <location>
        <begin position="560"/>
        <end position="589"/>
    </location>
</feature>
<evidence type="ECO:0000256" key="3">
    <source>
        <dbReference type="SAM" id="Phobius"/>
    </source>
</evidence>
<dbReference type="Pfam" id="PF01471">
    <property type="entry name" value="PG_binding_1"/>
    <property type="match status" value="1"/>
</dbReference>
<feature type="coiled-coil region" evidence="1">
    <location>
        <begin position="309"/>
        <end position="360"/>
    </location>
</feature>
<keyword evidence="6" id="KW-1185">Reference proteome</keyword>
<comment type="caution">
    <text evidence="5">The sequence shown here is derived from an EMBL/GenBank/DDBJ whole genome shotgun (WGS) entry which is preliminary data.</text>
</comment>
<accession>A0A4Z0NEM2</accession>
<sequence length="589" mass="61619">MPNASMAVALTTLIAVFALAPWLFARMLLKARHERSGSSTDDLEILASQLAELVDIARFINSGFEDDNYYSIRSKYAVIAKILRNHPKYSRYVDEVPSVAAAVDRALPLSLLKLEDKERLLVSVRELQGAVQILIDLRNAGCFPEMTADRSRTGATPAVVAPSGRPRRGRGYRLAAGIAAVVILGLLAGTTLLPPGSGPVGVAALVASADQGVRNAAGLLGRVRAAPAEEASGRPAGDAGGVERDDPAASRELAARSQRLAAEMEAVGQAVARRQHELGALDAVIARLRHVAEAASADETLPARLRSSAETARRAADEAEESRRTAAAAAAGAAEVRAVLDAATGEAAALRAQAAEQREALATVVTDIAATRAGLGAMRETVSEEAGKADVIRSEGEAGIRQVRDRLAALGDHVGALDRTAQDVRAALDRVAGMIDGMEETARAVAEVRDAVSRERQHLADLSAGGGEVDRSLSALKIRLAALSDSLAGAAATVSPVPARAPSPPAKADPAPTRTEAALRPDDWRLVQHALGRAGYYTGKADGSPGESTRAAIARYQRGLREEATGRLSPSQIDRLIRQRPGGPPMAAR</sequence>
<keyword evidence="3" id="KW-0812">Transmembrane</keyword>
<feature type="transmembrane region" description="Helical" evidence="3">
    <location>
        <begin position="174"/>
        <end position="193"/>
    </location>
</feature>
<dbReference type="EMBL" id="SRLB01000045">
    <property type="protein sequence ID" value="TGD94249.1"/>
    <property type="molecule type" value="Genomic_DNA"/>
</dbReference>
<dbReference type="Gene3D" id="1.10.101.10">
    <property type="entry name" value="PGBD-like superfamily/PGBD"/>
    <property type="match status" value="1"/>
</dbReference>
<dbReference type="InterPro" id="IPR002477">
    <property type="entry name" value="Peptidoglycan-bd-like"/>
</dbReference>
<dbReference type="AlphaFoldDB" id="A0A4Z0NEM2"/>
<organism evidence="5 6">
    <name type="scientific">Methylobacterium nonmethylotrophicum</name>
    <dbReference type="NCBI Taxonomy" id="1141884"/>
    <lineage>
        <taxon>Bacteria</taxon>
        <taxon>Pseudomonadati</taxon>
        <taxon>Pseudomonadota</taxon>
        <taxon>Alphaproteobacteria</taxon>
        <taxon>Hyphomicrobiales</taxon>
        <taxon>Methylobacteriaceae</taxon>
        <taxon>Methylobacterium</taxon>
    </lineage>
</organism>
<name>A0A4Z0NEM2_9HYPH</name>
<dbReference type="InterPro" id="IPR036366">
    <property type="entry name" value="PGBDSf"/>
</dbReference>
<evidence type="ECO:0000313" key="5">
    <source>
        <dbReference type="EMBL" id="TGD94249.1"/>
    </source>
</evidence>
<gene>
    <name evidence="5" type="ORF">EU555_32465</name>
</gene>
<feature type="region of interest" description="Disordered" evidence="2">
    <location>
        <begin position="228"/>
        <end position="252"/>
    </location>
</feature>
<keyword evidence="1" id="KW-0175">Coiled coil</keyword>
<dbReference type="RefSeq" id="WP_135419467.1">
    <property type="nucleotide sequence ID" value="NZ_SRLB01000045.1"/>
</dbReference>